<sequence>MNVVNLDTLLGSVDCALDHVALEVEGGEVQVLIGVVEVQVMGMIAGVTALVGEDLQDDVAYRFPGVAAIAGPLHIVLLAMIHLMPM</sequence>
<accession>A0A445FSU7</accession>
<dbReference type="EMBL" id="QZWG01000018">
    <property type="protein sequence ID" value="RZB51946.1"/>
    <property type="molecule type" value="Genomic_DNA"/>
</dbReference>
<dbReference type="AlphaFoldDB" id="A0A445FSU7"/>
<dbReference type="Proteomes" id="UP000289340">
    <property type="component" value="Chromosome 18"/>
</dbReference>
<evidence type="ECO:0000256" key="1">
    <source>
        <dbReference type="SAM" id="Phobius"/>
    </source>
</evidence>
<name>A0A445FSU7_GLYSO</name>
<dbReference type="EMBL" id="QZWG01000018">
    <property type="protein sequence ID" value="RZB51945.1"/>
    <property type="molecule type" value="Genomic_DNA"/>
</dbReference>
<reference evidence="2 3" key="1">
    <citation type="submission" date="2018-09" db="EMBL/GenBank/DDBJ databases">
        <title>A high-quality reference genome of wild soybean provides a powerful tool to mine soybean genomes.</title>
        <authorList>
            <person name="Xie M."/>
            <person name="Chung C.Y.L."/>
            <person name="Li M.-W."/>
            <person name="Wong F.-L."/>
            <person name="Chan T.-F."/>
            <person name="Lam H.-M."/>
        </authorList>
    </citation>
    <scope>NUCLEOTIDE SEQUENCE [LARGE SCALE GENOMIC DNA]</scope>
    <source>
        <strain evidence="3">cv. W05</strain>
        <tissue evidence="2">Hypocotyl of etiolated seedlings</tissue>
    </source>
</reference>
<protein>
    <submittedName>
        <fullName evidence="2">Uncharacterized protein</fullName>
    </submittedName>
</protein>
<keyword evidence="1" id="KW-0812">Transmembrane</keyword>
<keyword evidence="1" id="KW-0472">Membrane</keyword>
<comment type="caution">
    <text evidence="2">The sequence shown here is derived from an EMBL/GenBank/DDBJ whole genome shotgun (WGS) entry which is preliminary data.</text>
</comment>
<keyword evidence="1" id="KW-1133">Transmembrane helix</keyword>
<evidence type="ECO:0000313" key="2">
    <source>
        <dbReference type="EMBL" id="RZB51946.1"/>
    </source>
</evidence>
<keyword evidence="3" id="KW-1185">Reference proteome</keyword>
<gene>
    <name evidence="2" type="ORF">D0Y65_048390</name>
</gene>
<feature type="transmembrane region" description="Helical" evidence="1">
    <location>
        <begin position="31"/>
        <end position="51"/>
    </location>
</feature>
<feature type="transmembrane region" description="Helical" evidence="1">
    <location>
        <begin position="63"/>
        <end position="84"/>
    </location>
</feature>
<organism evidence="2 3">
    <name type="scientific">Glycine soja</name>
    <name type="common">Wild soybean</name>
    <dbReference type="NCBI Taxonomy" id="3848"/>
    <lineage>
        <taxon>Eukaryota</taxon>
        <taxon>Viridiplantae</taxon>
        <taxon>Streptophyta</taxon>
        <taxon>Embryophyta</taxon>
        <taxon>Tracheophyta</taxon>
        <taxon>Spermatophyta</taxon>
        <taxon>Magnoliopsida</taxon>
        <taxon>eudicotyledons</taxon>
        <taxon>Gunneridae</taxon>
        <taxon>Pentapetalae</taxon>
        <taxon>rosids</taxon>
        <taxon>fabids</taxon>
        <taxon>Fabales</taxon>
        <taxon>Fabaceae</taxon>
        <taxon>Papilionoideae</taxon>
        <taxon>50 kb inversion clade</taxon>
        <taxon>NPAAA clade</taxon>
        <taxon>indigoferoid/millettioid clade</taxon>
        <taxon>Phaseoleae</taxon>
        <taxon>Glycine</taxon>
        <taxon>Glycine subgen. Soja</taxon>
    </lineage>
</organism>
<evidence type="ECO:0000313" key="3">
    <source>
        <dbReference type="Proteomes" id="UP000289340"/>
    </source>
</evidence>
<proteinExistence type="predicted"/>